<evidence type="ECO:0000313" key="1">
    <source>
        <dbReference type="EMBL" id="OIQ77952.1"/>
    </source>
</evidence>
<dbReference type="EMBL" id="MLJW01001500">
    <property type="protein sequence ID" value="OIQ77952.1"/>
    <property type="molecule type" value="Genomic_DNA"/>
</dbReference>
<proteinExistence type="predicted"/>
<sequence>MTTATGVPADVRTRQAWYTAEGVVAIAQAEQVTVVTVADQEWTRARGTWQASGTTVPTGEVHVTLAVG</sequence>
<reference evidence="1" key="1">
    <citation type="submission" date="2016-10" db="EMBL/GenBank/DDBJ databases">
        <title>Sequence of Gallionella enrichment culture.</title>
        <authorList>
            <person name="Poehlein A."/>
            <person name="Muehling M."/>
            <person name="Daniel R."/>
        </authorList>
    </citation>
    <scope>NUCLEOTIDE SEQUENCE</scope>
</reference>
<gene>
    <name evidence="1" type="ORF">GALL_403440</name>
</gene>
<name>A0A1J5Q3Q9_9ZZZZ</name>
<dbReference type="AlphaFoldDB" id="A0A1J5Q3Q9"/>
<accession>A0A1J5Q3Q9</accession>
<comment type="caution">
    <text evidence="1">The sequence shown here is derived from an EMBL/GenBank/DDBJ whole genome shotgun (WGS) entry which is preliminary data.</text>
</comment>
<protein>
    <submittedName>
        <fullName evidence="1">Uncharacterized protein</fullName>
    </submittedName>
</protein>
<organism evidence="1">
    <name type="scientific">mine drainage metagenome</name>
    <dbReference type="NCBI Taxonomy" id="410659"/>
    <lineage>
        <taxon>unclassified sequences</taxon>
        <taxon>metagenomes</taxon>
        <taxon>ecological metagenomes</taxon>
    </lineage>
</organism>